<protein>
    <recommendedName>
        <fullName evidence="3">Acyl-CoA dehydrogenase</fullName>
    </recommendedName>
</protein>
<name>A0A6P1CV89_9NOCA</name>
<dbReference type="RefSeq" id="WP_163847924.1">
    <property type="nucleotide sequence ID" value="NZ_JAAGVB010000075.1"/>
</dbReference>
<dbReference type="Gene3D" id="1.20.140.10">
    <property type="entry name" value="Butyryl-CoA Dehydrogenase, subunit A, domain 3"/>
    <property type="match status" value="1"/>
</dbReference>
<dbReference type="PANTHER" id="PTHR10909">
    <property type="entry name" value="ELECTRON TRANSPORT OXIDOREDUCTASE"/>
    <property type="match status" value="1"/>
</dbReference>
<dbReference type="InterPro" id="IPR012258">
    <property type="entry name" value="Acyl-CoA_oxidase"/>
</dbReference>
<dbReference type="GO" id="GO:0005504">
    <property type="term" value="F:fatty acid binding"/>
    <property type="evidence" value="ECO:0007669"/>
    <property type="project" value="TreeGrafter"/>
</dbReference>
<proteinExistence type="predicted"/>
<reference evidence="1 2" key="1">
    <citation type="submission" date="2020-01" db="EMBL/GenBank/DDBJ databases">
        <title>Genetics and antimicrobial susceptibilities of Nocardia species isolated from the soil; a comparison with species isolated from humans.</title>
        <authorList>
            <person name="Carrasco G."/>
            <person name="Monzon S."/>
            <person name="Sansegundo M."/>
            <person name="Garcia E."/>
            <person name="Garrido N."/>
            <person name="Medina M.J."/>
            <person name="Villalon P."/>
            <person name="Ramirez-Arocha A.C."/>
            <person name="Jimenez P."/>
            <person name="Cuesta I."/>
            <person name="Valdezate S."/>
        </authorList>
    </citation>
    <scope>NUCLEOTIDE SEQUENCE [LARGE SCALE GENOMIC DNA]</scope>
    <source>
        <strain evidence="1 2">CNM20110626</strain>
    </source>
</reference>
<evidence type="ECO:0000313" key="2">
    <source>
        <dbReference type="Proteomes" id="UP000471166"/>
    </source>
</evidence>
<dbReference type="InterPro" id="IPR036250">
    <property type="entry name" value="AcylCo_DH-like_C"/>
</dbReference>
<dbReference type="GO" id="GO:0071949">
    <property type="term" value="F:FAD binding"/>
    <property type="evidence" value="ECO:0007669"/>
    <property type="project" value="InterPro"/>
</dbReference>
<dbReference type="Proteomes" id="UP000471166">
    <property type="component" value="Unassembled WGS sequence"/>
</dbReference>
<dbReference type="EMBL" id="JAAGVB010000075">
    <property type="protein sequence ID" value="NEW36431.1"/>
    <property type="molecule type" value="Genomic_DNA"/>
</dbReference>
<dbReference type="InterPro" id="IPR009100">
    <property type="entry name" value="AcylCoA_DH/oxidase_NM_dom_sf"/>
</dbReference>
<dbReference type="InterPro" id="IPR046373">
    <property type="entry name" value="Acyl-CoA_Oxase/DH_mid-dom_sf"/>
</dbReference>
<organism evidence="1 2">
    <name type="scientific">Nocardia cyriacigeorgica</name>
    <dbReference type="NCBI Taxonomy" id="135487"/>
    <lineage>
        <taxon>Bacteria</taxon>
        <taxon>Bacillati</taxon>
        <taxon>Actinomycetota</taxon>
        <taxon>Actinomycetes</taxon>
        <taxon>Mycobacteriales</taxon>
        <taxon>Nocardiaceae</taxon>
        <taxon>Nocardia</taxon>
    </lineage>
</organism>
<dbReference type="GO" id="GO:0055088">
    <property type="term" value="P:lipid homeostasis"/>
    <property type="evidence" value="ECO:0007669"/>
    <property type="project" value="TreeGrafter"/>
</dbReference>
<evidence type="ECO:0008006" key="3">
    <source>
        <dbReference type="Google" id="ProtNLM"/>
    </source>
</evidence>
<comment type="caution">
    <text evidence="1">The sequence shown here is derived from an EMBL/GenBank/DDBJ whole genome shotgun (WGS) entry which is preliminary data.</text>
</comment>
<dbReference type="PANTHER" id="PTHR10909:SF382">
    <property type="entry name" value="ACYL-COENZYME A OXIDASE"/>
    <property type="match status" value="1"/>
</dbReference>
<evidence type="ECO:0000313" key="1">
    <source>
        <dbReference type="EMBL" id="NEW36431.1"/>
    </source>
</evidence>
<dbReference type="Gene3D" id="2.40.110.10">
    <property type="entry name" value="Butyryl-CoA Dehydrogenase, subunit A, domain 2"/>
    <property type="match status" value="1"/>
</dbReference>
<dbReference type="AlphaFoldDB" id="A0A6P1CV89"/>
<accession>A0A6P1CV89</accession>
<dbReference type="SUPFAM" id="SSF47203">
    <property type="entry name" value="Acyl-CoA dehydrogenase C-terminal domain-like"/>
    <property type="match status" value="1"/>
</dbReference>
<gene>
    <name evidence="1" type="ORF">GV791_28290</name>
</gene>
<dbReference type="SUPFAM" id="SSF56645">
    <property type="entry name" value="Acyl-CoA dehydrogenase NM domain-like"/>
    <property type="match status" value="1"/>
</dbReference>
<dbReference type="GO" id="GO:0033540">
    <property type="term" value="P:fatty acid beta-oxidation using acyl-CoA oxidase"/>
    <property type="evidence" value="ECO:0007669"/>
    <property type="project" value="TreeGrafter"/>
</dbReference>
<sequence>MTTTITDLVTPIGYRGEDPTVAGLRGALFGEHLGTHRAAMDIMLRLGDVAPGDDVTYREETRVGPALLPQLIEDLGLPARKIAQGVHVRGAVCDSAAVAATHVLTVLNGHFALTCRALLELGNDSDYVQRCLADLDSGKTLGVFAHTELGGTNGGADLQLIAVRDRAAGGYRLYSPSIEAVKAMANLAAPDVPAIAVFTARLVEDGEDKGVLAFASRVRNVDGVLAEGVEIHTLPPKHGSAMPHALIKLNGLFVPQDGILCGDWGGFDDTGAFVSEVPVRERFQRTVGPLIHGRLDLGIAMNRSAGAGVAAAVGFTDQRPHGDSDALQRDIVTAVADTFACGVLGRMVRDLVAAGPDTQPPLGLWVMVLKPVLTTLAQDALIVCRERLAAHGILRCNYLPDAIANVFGGKTAEGDTLALQVAAGRVAKTLCLLTLPGTPAEKPWWLEMITVREDHLATDLHLATGIDRDEYEPDGDALGLDSARADMAHTTGTRLAVTAALIAAEEATDPHAATVAYSVAAVVALGYLAPLGTWFQRRGMQSDQCAAEIETDLLYHRRILVDNLVMVAAAFDVPQLPGAPVFAPDYKQSFSELTGWGPDNFAQSQ</sequence>
<dbReference type="GO" id="GO:0003997">
    <property type="term" value="F:acyl-CoA oxidase activity"/>
    <property type="evidence" value="ECO:0007669"/>
    <property type="project" value="InterPro"/>
</dbReference>